<dbReference type="InterPro" id="IPR001792">
    <property type="entry name" value="Acylphosphatase-like_dom"/>
</dbReference>
<dbReference type="PANTHER" id="PTHR47268:SF4">
    <property type="entry name" value="ACYLPHOSPHATASE"/>
    <property type="match status" value="1"/>
</dbReference>
<dbReference type="EMBL" id="UINC01027272">
    <property type="protein sequence ID" value="SVB06230.1"/>
    <property type="molecule type" value="Genomic_DNA"/>
</dbReference>
<dbReference type="InterPro" id="IPR017968">
    <property type="entry name" value="Acylphosphatase_CS"/>
</dbReference>
<dbReference type="InterPro" id="IPR036046">
    <property type="entry name" value="Acylphosphatase-like_dom_sf"/>
</dbReference>
<protein>
    <recommendedName>
        <fullName evidence="1">Acylphosphatase-like domain-containing protein</fullName>
    </recommendedName>
</protein>
<proteinExistence type="predicted"/>
<sequence>MAAVFRTVRVVISGQVQGVWYRGWTVKSARALDLRGWVRNRRDGTVEAVFGGPEPAVEIMLTRCHSGPPAARIDSVSVVAWDGETGTSFYQLPTI</sequence>
<dbReference type="InterPro" id="IPR020456">
    <property type="entry name" value="Acylphosphatase"/>
</dbReference>
<dbReference type="AlphaFoldDB" id="A0A382AXF5"/>
<evidence type="ECO:0000259" key="1">
    <source>
        <dbReference type="PROSITE" id="PS51160"/>
    </source>
</evidence>
<dbReference type="SUPFAM" id="SSF54975">
    <property type="entry name" value="Acylphosphatase/BLUF domain-like"/>
    <property type="match status" value="1"/>
</dbReference>
<feature type="domain" description="Acylphosphatase-like" evidence="1">
    <location>
        <begin position="7"/>
        <end position="93"/>
    </location>
</feature>
<dbReference type="PROSITE" id="PS51160">
    <property type="entry name" value="ACYLPHOSPHATASE_3"/>
    <property type="match status" value="1"/>
</dbReference>
<dbReference type="Pfam" id="PF00708">
    <property type="entry name" value="Acylphosphatase"/>
    <property type="match status" value="1"/>
</dbReference>
<gene>
    <name evidence="2" type="ORF">METZ01_LOCUS159084</name>
</gene>
<organism evidence="2">
    <name type="scientific">marine metagenome</name>
    <dbReference type="NCBI Taxonomy" id="408172"/>
    <lineage>
        <taxon>unclassified sequences</taxon>
        <taxon>metagenomes</taxon>
        <taxon>ecological metagenomes</taxon>
    </lineage>
</organism>
<evidence type="ECO:0000313" key="2">
    <source>
        <dbReference type="EMBL" id="SVB06230.1"/>
    </source>
</evidence>
<dbReference type="Gene3D" id="3.30.70.100">
    <property type="match status" value="1"/>
</dbReference>
<dbReference type="PANTHER" id="PTHR47268">
    <property type="entry name" value="ACYLPHOSPHATASE"/>
    <property type="match status" value="1"/>
</dbReference>
<dbReference type="GO" id="GO:0003998">
    <property type="term" value="F:acylphosphatase activity"/>
    <property type="evidence" value="ECO:0007669"/>
    <property type="project" value="InterPro"/>
</dbReference>
<dbReference type="PROSITE" id="PS00151">
    <property type="entry name" value="ACYLPHOSPHATASE_2"/>
    <property type="match status" value="1"/>
</dbReference>
<reference evidence="2" key="1">
    <citation type="submission" date="2018-05" db="EMBL/GenBank/DDBJ databases">
        <authorList>
            <person name="Lanie J.A."/>
            <person name="Ng W.-L."/>
            <person name="Kazmierczak K.M."/>
            <person name="Andrzejewski T.M."/>
            <person name="Davidsen T.M."/>
            <person name="Wayne K.J."/>
            <person name="Tettelin H."/>
            <person name="Glass J.I."/>
            <person name="Rusch D."/>
            <person name="Podicherti R."/>
            <person name="Tsui H.-C.T."/>
            <person name="Winkler M.E."/>
        </authorList>
    </citation>
    <scope>NUCLEOTIDE SEQUENCE</scope>
</reference>
<name>A0A382AXF5_9ZZZZ</name>
<dbReference type="PRINTS" id="PR00112">
    <property type="entry name" value="ACYLPHPHTASE"/>
</dbReference>
<accession>A0A382AXF5</accession>